<evidence type="ECO:0000259" key="7">
    <source>
        <dbReference type="PROSITE" id="PS50041"/>
    </source>
</evidence>
<dbReference type="Proteomes" id="UP000248480">
    <property type="component" value="Unplaced"/>
</dbReference>
<evidence type="ECO:0000256" key="4">
    <source>
        <dbReference type="ARBA" id="ARBA00022989"/>
    </source>
</evidence>
<dbReference type="Pfam" id="PF00059">
    <property type="entry name" value="Lectin_C"/>
    <property type="match status" value="1"/>
</dbReference>
<dbReference type="SUPFAM" id="SSF56436">
    <property type="entry name" value="C-type lectin-like"/>
    <property type="match status" value="1"/>
</dbReference>
<dbReference type="RefSeq" id="XP_023597317.1">
    <property type="nucleotide sequence ID" value="XM_023741549.1"/>
</dbReference>
<dbReference type="InterPro" id="IPR016187">
    <property type="entry name" value="CTDL_fold"/>
</dbReference>
<dbReference type="KEGG" id="tmu:101350754"/>
<dbReference type="PROSITE" id="PS50041">
    <property type="entry name" value="C_TYPE_LECTIN_2"/>
    <property type="match status" value="1"/>
</dbReference>
<dbReference type="InterPro" id="IPR016186">
    <property type="entry name" value="C-type_lectin-like/link_sf"/>
</dbReference>
<protein>
    <submittedName>
        <fullName evidence="9">Killer cell lectin-like receptor subfamily B member 1</fullName>
    </submittedName>
</protein>
<dbReference type="GO" id="GO:0038023">
    <property type="term" value="F:signaling receptor activity"/>
    <property type="evidence" value="ECO:0007669"/>
    <property type="project" value="TreeGrafter"/>
</dbReference>
<dbReference type="InParanoid" id="A0A2Y9RRX9"/>
<reference evidence="9" key="1">
    <citation type="submission" date="2025-08" db="UniProtKB">
        <authorList>
            <consortium name="RefSeq"/>
        </authorList>
    </citation>
    <scope>IDENTIFICATION</scope>
</reference>
<dbReference type="Gene3D" id="3.10.100.10">
    <property type="entry name" value="Mannose-Binding Protein A, subunit A"/>
    <property type="match status" value="1"/>
</dbReference>
<dbReference type="InterPro" id="IPR051527">
    <property type="entry name" value="KLR_subfamily_B"/>
</dbReference>
<keyword evidence="5" id="KW-1015">Disulfide bond</keyword>
<evidence type="ECO:0000313" key="8">
    <source>
        <dbReference type="Proteomes" id="UP000248480"/>
    </source>
</evidence>
<dbReference type="GeneID" id="101350754"/>
<keyword evidence="6" id="KW-0472">Membrane</keyword>
<evidence type="ECO:0000256" key="3">
    <source>
        <dbReference type="ARBA" id="ARBA00022968"/>
    </source>
</evidence>
<proteinExistence type="predicted"/>
<dbReference type="FunCoup" id="A0A2Y9RRX9">
    <property type="interactions" value="46"/>
</dbReference>
<keyword evidence="4 6" id="KW-1133">Transmembrane helix</keyword>
<feature type="domain" description="C-type lectin" evidence="7">
    <location>
        <begin position="108"/>
        <end position="218"/>
    </location>
</feature>
<comment type="subcellular location">
    <subcellularLocation>
        <location evidence="1">Membrane</location>
        <topology evidence="1">Single-pass type II membrane protein</topology>
    </subcellularLocation>
</comment>
<dbReference type="GO" id="GO:0005886">
    <property type="term" value="C:plasma membrane"/>
    <property type="evidence" value="ECO:0007669"/>
    <property type="project" value="TreeGrafter"/>
</dbReference>
<sequence length="230" mass="26072">MDRQVTYADLNLLRQSALGSSSPPALPQDACQSPRWNQFALKLGCAGIILFALAVIGLSASVIFLSQKSSIEKCHVDAHKEYRSTQEYRNETTERSGPLKCPIHWHQLQEKCLFLSHNSSSWKDSSADCYTKQSSLLLIQDEKELRLIKSLIKTKGLLYWIGLNFTTPEKNWKWINGSFLNSNILNIDGHTKENSCASFSKEKIFSEDCHSENGWICQKELKSVRVCPDT</sequence>
<dbReference type="GO" id="GO:0042269">
    <property type="term" value="P:regulation of natural killer cell mediated cytotoxicity"/>
    <property type="evidence" value="ECO:0007669"/>
    <property type="project" value="TreeGrafter"/>
</dbReference>
<evidence type="ECO:0000256" key="1">
    <source>
        <dbReference type="ARBA" id="ARBA00004606"/>
    </source>
</evidence>
<feature type="transmembrane region" description="Helical" evidence="6">
    <location>
        <begin position="43"/>
        <end position="65"/>
    </location>
</feature>
<dbReference type="PANTHER" id="PTHR46784">
    <property type="entry name" value="KILLER CELL LECTIN-LIKE RECEPTOR SUBFAMILY B MEMBER 1"/>
    <property type="match status" value="1"/>
</dbReference>
<dbReference type="OrthoDB" id="8950604at2759"/>
<dbReference type="InterPro" id="IPR001304">
    <property type="entry name" value="C-type_lectin-like"/>
</dbReference>
<keyword evidence="8" id="KW-1185">Reference proteome</keyword>
<keyword evidence="2" id="KW-0430">Lectin</keyword>
<dbReference type="CTD" id="3820"/>
<keyword evidence="6" id="KW-0812">Transmembrane</keyword>
<dbReference type="PANTHER" id="PTHR46784:SF1">
    <property type="entry name" value="KILLER CELL LECTIN-LIKE RECEPTOR SUBFAMILY B MEMBER 1"/>
    <property type="match status" value="1"/>
</dbReference>
<evidence type="ECO:0000256" key="2">
    <source>
        <dbReference type="ARBA" id="ARBA00022734"/>
    </source>
</evidence>
<keyword evidence="3" id="KW-0735">Signal-anchor</keyword>
<dbReference type="GO" id="GO:0030246">
    <property type="term" value="F:carbohydrate binding"/>
    <property type="evidence" value="ECO:0007669"/>
    <property type="project" value="UniProtKB-KW"/>
</dbReference>
<accession>A0A2Y9RRX9</accession>
<evidence type="ECO:0000256" key="5">
    <source>
        <dbReference type="ARBA" id="ARBA00023157"/>
    </source>
</evidence>
<dbReference type="AlphaFoldDB" id="A0A2Y9RRX9"/>
<organism evidence="8 9">
    <name type="scientific">Trichechus manatus latirostris</name>
    <name type="common">Florida manatee</name>
    <dbReference type="NCBI Taxonomy" id="127582"/>
    <lineage>
        <taxon>Eukaryota</taxon>
        <taxon>Metazoa</taxon>
        <taxon>Chordata</taxon>
        <taxon>Craniata</taxon>
        <taxon>Vertebrata</taxon>
        <taxon>Euteleostomi</taxon>
        <taxon>Mammalia</taxon>
        <taxon>Eutheria</taxon>
        <taxon>Afrotheria</taxon>
        <taxon>Sirenia</taxon>
        <taxon>Trichechidae</taxon>
        <taxon>Trichechus</taxon>
    </lineage>
</organism>
<dbReference type="InterPro" id="IPR033992">
    <property type="entry name" value="NKR-like_CTLD"/>
</dbReference>
<name>A0A2Y9RRX9_TRIMA</name>
<dbReference type="SMART" id="SM00034">
    <property type="entry name" value="CLECT"/>
    <property type="match status" value="1"/>
</dbReference>
<dbReference type="STRING" id="127582.A0A2Y9RRX9"/>
<evidence type="ECO:0000256" key="6">
    <source>
        <dbReference type="SAM" id="Phobius"/>
    </source>
</evidence>
<evidence type="ECO:0000313" key="9">
    <source>
        <dbReference type="RefSeq" id="XP_023597317.1"/>
    </source>
</evidence>
<gene>
    <name evidence="9" type="primary">KLRB1</name>
</gene>
<dbReference type="GO" id="GO:0009986">
    <property type="term" value="C:cell surface"/>
    <property type="evidence" value="ECO:0007669"/>
    <property type="project" value="TreeGrafter"/>
</dbReference>
<dbReference type="CDD" id="cd03593">
    <property type="entry name" value="CLECT_NK_receptors_like"/>
    <property type="match status" value="1"/>
</dbReference>